<accession>A0AAD1Y1Y6</accession>
<evidence type="ECO:0000256" key="1">
    <source>
        <dbReference type="SAM" id="Phobius"/>
    </source>
</evidence>
<reference evidence="2" key="1">
    <citation type="submission" date="2023-07" db="EMBL/GenBank/DDBJ databases">
        <authorList>
            <consortium name="AG Swart"/>
            <person name="Singh M."/>
            <person name="Singh A."/>
            <person name="Seah K."/>
            <person name="Emmerich C."/>
        </authorList>
    </citation>
    <scope>NUCLEOTIDE SEQUENCE</scope>
    <source>
        <strain evidence="2">DP1</strain>
    </source>
</reference>
<evidence type="ECO:0008006" key="4">
    <source>
        <dbReference type="Google" id="ProtNLM"/>
    </source>
</evidence>
<dbReference type="EMBL" id="CAMPGE010023745">
    <property type="protein sequence ID" value="CAI2381647.1"/>
    <property type="molecule type" value="Genomic_DNA"/>
</dbReference>
<evidence type="ECO:0000313" key="2">
    <source>
        <dbReference type="EMBL" id="CAI2381647.1"/>
    </source>
</evidence>
<feature type="transmembrane region" description="Helical" evidence="1">
    <location>
        <begin position="80"/>
        <end position="101"/>
    </location>
</feature>
<comment type="caution">
    <text evidence="2">The sequence shown here is derived from an EMBL/GenBank/DDBJ whole genome shotgun (WGS) entry which is preliminary data.</text>
</comment>
<feature type="transmembrane region" description="Helical" evidence="1">
    <location>
        <begin position="142"/>
        <end position="161"/>
    </location>
</feature>
<dbReference type="AlphaFoldDB" id="A0AAD1Y1Y6"/>
<organism evidence="2 3">
    <name type="scientific">Euplotes crassus</name>
    <dbReference type="NCBI Taxonomy" id="5936"/>
    <lineage>
        <taxon>Eukaryota</taxon>
        <taxon>Sar</taxon>
        <taxon>Alveolata</taxon>
        <taxon>Ciliophora</taxon>
        <taxon>Intramacronucleata</taxon>
        <taxon>Spirotrichea</taxon>
        <taxon>Hypotrichia</taxon>
        <taxon>Euplotida</taxon>
        <taxon>Euplotidae</taxon>
        <taxon>Moneuplotes</taxon>
    </lineage>
</organism>
<gene>
    <name evidence="2" type="ORF">ECRASSUSDP1_LOCUS23105</name>
</gene>
<sequence>MAKGEHKKFKKSLIRQSHTWKMISTSTLILHTIMIIVSSVMDIVFGLGLVLYPILAVNAMALIVEIFGYYSLCLRHKTGMLFYTLCAIGFAIIMICIEITYEMRNYVFGQNSDKCVGPGEPCQNMEPTVTAREFSLFLASKYTRIITSIISLCAGGSVYLYRQAIVKQALGNYAGNLDKIKEIQFKDEEVDKFINKK</sequence>
<feature type="transmembrane region" description="Helical" evidence="1">
    <location>
        <begin position="43"/>
        <end position="68"/>
    </location>
</feature>
<keyword evidence="1" id="KW-0812">Transmembrane</keyword>
<evidence type="ECO:0000313" key="3">
    <source>
        <dbReference type="Proteomes" id="UP001295684"/>
    </source>
</evidence>
<keyword evidence="3" id="KW-1185">Reference proteome</keyword>
<keyword evidence="1" id="KW-0472">Membrane</keyword>
<name>A0AAD1Y1Y6_EUPCR</name>
<dbReference type="Proteomes" id="UP001295684">
    <property type="component" value="Unassembled WGS sequence"/>
</dbReference>
<keyword evidence="1" id="KW-1133">Transmembrane helix</keyword>
<feature type="transmembrane region" description="Helical" evidence="1">
    <location>
        <begin position="20"/>
        <end position="37"/>
    </location>
</feature>
<protein>
    <recommendedName>
        <fullName evidence="4">Transmembrane protein</fullName>
    </recommendedName>
</protein>
<proteinExistence type="predicted"/>